<organism evidence="3 4">
    <name type="scientific">Acidicapsa dinghuensis</name>
    <dbReference type="NCBI Taxonomy" id="2218256"/>
    <lineage>
        <taxon>Bacteria</taxon>
        <taxon>Pseudomonadati</taxon>
        <taxon>Acidobacteriota</taxon>
        <taxon>Terriglobia</taxon>
        <taxon>Terriglobales</taxon>
        <taxon>Acidobacteriaceae</taxon>
        <taxon>Acidicapsa</taxon>
    </lineage>
</organism>
<dbReference type="InterPro" id="IPR015946">
    <property type="entry name" value="KH_dom-like_a/b"/>
</dbReference>
<evidence type="ECO:0000313" key="3">
    <source>
        <dbReference type="EMBL" id="MFC5860991.1"/>
    </source>
</evidence>
<dbReference type="EMBL" id="JBHSPH010000001">
    <property type="protein sequence ID" value="MFC5860991.1"/>
    <property type="molecule type" value="Genomic_DNA"/>
</dbReference>
<feature type="domain" description="R3H" evidence="2">
    <location>
        <begin position="101"/>
        <end position="167"/>
    </location>
</feature>
<dbReference type="Gene3D" id="3.30.300.20">
    <property type="match status" value="1"/>
</dbReference>
<comment type="caution">
    <text evidence="3">The sequence shown here is derived from an EMBL/GenBank/DDBJ whole genome shotgun (WGS) entry which is preliminary data.</text>
</comment>
<dbReference type="RefSeq" id="WP_263334691.1">
    <property type="nucleotide sequence ID" value="NZ_JAGSYH010000002.1"/>
</dbReference>
<name>A0ABW1E9Q5_9BACT</name>
<dbReference type="CDD" id="cd02644">
    <property type="entry name" value="R3H_jag"/>
    <property type="match status" value="1"/>
</dbReference>
<dbReference type="InterPro" id="IPR036867">
    <property type="entry name" value="R3H_dom_sf"/>
</dbReference>
<dbReference type="InterPro" id="IPR034079">
    <property type="entry name" value="R3H_KhpB"/>
</dbReference>
<dbReference type="InterPro" id="IPR001374">
    <property type="entry name" value="R3H_dom"/>
</dbReference>
<dbReference type="SUPFAM" id="SSF82708">
    <property type="entry name" value="R3H domain"/>
    <property type="match status" value="1"/>
</dbReference>
<dbReference type="Gene3D" id="3.30.1370.50">
    <property type="entry name" value="R3H-like domain"/>
    <property type="match status" value="1"/>
</dbReference>
<evidence type="ECO:0000313" key="4">
    <source>
        <dbReference type="Proteomes" id="UP001596091"/>
    </source>
</evidence>
<gene>
    <name evidence="3" type="ORF">ACFPT7_01650</name>
</gene>
<reference evidence="4" key="1">
    <citation type="journal article" date="2019" name="Int. J. Syst. Evol. Microbiol.">
        <title>The Global Catalogue of Microorganisms (GCM) 10K type strain sequencing project: providing services to taxonomists for standard genome sequencing and annotation.</title>
        <authorList>
            <consortium name="The Broad Institute Genomics Platform"/>
            <consortium name="The Broad Institute Genome Sequencing Center for Infectious Disease"/>
            <person name="Wu L."/>
            <person name="Ma J."/>
        </authorList>
    </citation>
    <scope>NUCLEOTIDE SEQUENCE [LARGE SCALE GENOMIC DNA]</scope>
    <source>
        <strain evidence="4">JCM 4087</strain>
    </source>
</reference>
<evidence type="ECO:0000256" key="1">
    <source>
        <dbReference type="SAM" id="MobiDB-lite"/>
    </source>
</evidence>
<dbReference type="PROSITE" id="PS51061">
    <property type="entry name" value="R3H"/>
    <property type="match status" value="1"/>
</dbReference>
<dbReference type="Proteomes" id="UP001596091">
    <property type="component" value="Unassembled WGS sequence"/>
</dbReference>
<accession>A0ABW1E9Q5</accession>
<dbReference type="SMART" id="SM00393">
    <property type="entry name" value="R3H"/>
    <property type="match status" value="1"/>
</dbReference>
<proteinExistence type="predicted"/>
<evidence type="ECO:0000259" key="2">
    <source>
        <dbReference type="PROSITE" id="PS51061"/>
    </source>
</evidence>
<feature type="region of interest" description="Disordered" evidence="1">
    <location>
        <begin position="167"/>
        <end position="196"/>
    </location>
</feature>
<dbReference type="Pfam" id="PF01424">
    <property type="entry name" value="R3H"/>
    <property type="match status" value="1"/>
</dbReference>
<protein>
    <submittedName>
        <fullName evidence="3">Protein jag</fullName>
    </submittedName>
</protein>
<dbReference type="PANTHER" id="PTHR35800:SF1">
    <property type="entry name" value="RNA-BINDING PROTEIN KHPB"/>
    <property type="match status" value="1"/>
</dbReference>
<dbReference type="PANTHER" id="PTHR35800">
    <property type="entry name" value="PROTEIN JAG"/>
    <property type="match status" value="1"/>
</dbReference>
<sequence length="196" mass="21697">MPLANLQQAAQQVANFLNNVIRLGGLRLKYRISASALPADSLIDDSEAQVLNVEIAGPDAPMLTQRGGELLRSLEHIALQILRLDPREHDLVSFDALNFKALRAQEIQMAAETAANKVRESGQPYAFPPSNSRERRMLHLAFKDMEDVESHSLGEGQERYLVVYPKGKTHLPAPTPTMPSRGGYGDRGGRGGFRRR</sequence>
<dbReference type="InterPro" id="IPR039247">
    <property type="entry name" value="KhpB"/>
</dbReference>
<keyword evidence="4" id="KW-1185">Reference proteome</keyword>